<dbReference type="Proteomes" id="UP000576225">
    <property type="component" value="Unassembled WGS sequence"/>
</dbReference>
<organism evidence="3 4">
    <name type="scientific">Victivallis vadensis</name>
    <dbReference type="NCBI Taxonomy" id="172901"/>
    <lineage>
        <taxon>Bacteria</taxon>
        <taxon>Pseudomonadati</taxon>
        <taxon>Lentisphaerota</taxon>
        <taxon>Lentisphaeria</taxon>
        <taxon>Victivallales</taxon>
        <taxon>Victivallaceae</taxon>
        <taxon>Victivallis</taxon>
    </lineage>
</organism>
<keyword evidence="4" id="KW-1185">Reference proteome</keyword>
<proteinExistence type="predicted"/>
<gene>
    <name evidence="3" type="ORF">C8D82_12826</name>
    <name evidence="2" type="ORF">HF882_17330</name>
</gene>
<keyword evidence="1" id="KW-0175">Coiled coil</keyword>
<evidence type="ECO:0000313" key="4">
    <source>
        <dbReference type="Proteomes" id="UP000245959"/>
    </source>
</evidence>
<sequence>MADFDTELDLFSFIPAEPVPEPPPPPRPARRKPAHRELQQLCFGFLWSLNPDAAAMRVPARFHKYQVTAAGFWRGETGRNRSVERTAVVVLYERFEHCFADCADRDARLAAIHELRAEKEALEAEIRRTEPELGSTDDLFSDFRVWNYAASRNRDYLKLRRRLEKLQHALHQGSRLEHIRHTGVADYCYLAVPENLVAPDEIAAGWGLVYLEPGRKFRLVREAEEQAIATPEGRQLLAENIAIAASCNARFAAGLDVRKDGTVVYRRPPRKRSRLK</sequence>
<name>A0A2U1ANZ4_9BACT</name>
<evidence type="ECO:0000313" key="3">
    <source>
        <dbReference type="EMBL" id="PVY38126.1"/>
    </source>
</evidence>
<accession>A0A2U1ANZ4</accession>
<reference evidence="3 4" key="1">
    <citation type="submission" date="2018-04" db="EMBL/GenBank/DDBJ databases">
        <title>Genomic Encyclopedia of Type Strains, Phase IV (KMG-IV): sequencing the most valuable type-strain genomes for metagenomic binning, comparative biology and taxonomic classification.</title>
        <authorList>
            <person name="Goeker M."/>
        </authorList>
    </citation>
    <scope>NUCLEOTIDE SEQUENCE [LARGE SCALE GENOMIC DNA]</scope>
    <source>
        <strain evidence="3 4">DSM 14823</strain>
    </source>
</reference>
<dbReference type="Proteomes" id="UP000245959">
    <property type="component" value="Unassembled WGS sequence"/>
</dbReference>
<dbReference type="EMBL" id="QEKH01000028">
    <property type="protein sequence ID" value="PVY38126.1"/>
    <property type="molecule type" value="Genomic_DNA"/>
</dbReference>
<comment type="caution">
    <text evidence="3">The sequence shown here is derived from an EMBL/GenBank/DDBJ whole genome shotgun (WGS) entry which is preliminary data.</text>
</comment>
<dbReference type="EMBL" id="JABAEW010000043">
    <property type="protein sequence ID" value="NMD88351.1"/>
    <property type="molecule type" value="Genomic_DNA"/>
</dbReference>
<evidence type="ECO:0000313" key="2">
    <source>
        <dbReference type="EMBL" id="NMD88351.1"/>
    </source>
</evidence>
<evidence type="ECO:0000313" key="5">
    <source>
        <dbReference type="Proteomes" id="UP000576225"/>
    </source>
</evidence>
<dbReference type="AlphaFoldDB" id="A0A2U1ANZ4"/>
<feature type="coiled-coil region" evidence="1">
    <location>
        <begin position="105"/>
        <end position="132"/>
    </location>
</feature>
<reference evidence="2 5" key="2">
    <citation type="submission" date="2020-04" db="EMBL/GenBank/DDBJ databases">
        <authorList>
            <person name="Hitch T.C.A."/>
            <person name="Wylensek D."/>
            <person name="Clavel T."/>
        </authorList>
    </citation>
    <scope>NUCLEOTIDE SEQUENCE [LARGE SCALE GENOMIC DNA]</scope>
    <source>
        <strain evidence="2 5">COR2-253-APC-1A</strain>
    </source>
</reference>
<protein>
    <submittedName>
        <fullName evidence="3">Uncharacterized protein</fullName>
    </submittedName>
</protein>
<evidence type="ECO:0000256" key="1">
    <source>
        <dbReference type="SAM" id="Coils"/>
    </source>
</evidence>
<dbReference type="RefSeq" id="WP_116885182.1">
    <property type="nucleotide sequence ID" value="NZ_CALXNT010000099.1"/>
</dbReference>
<dbReference type="GeneID" id="78296464"/>